<dbReference type="PANTHER" id="PTHR42856">
    <property type="entry name" value="ACYL-COENZYME A THIOESTERASE PAAI"/>
    <property type="match status" value="1"/>
</dbReference>
<dbReference type="PANTHER" id="PTHR42856:SF1">
    <property type="entry name" value="ACYL-COENZYME A THIOESTERASE PAAI"/>
    <property type="match status" value="1"/>
</dbReference>
<dbReference type="SUPFAM" id="SSF54637">
    <property type="entry name" value="Thioesterase/thiol ester dehydrase-isomerase"/>
    <property type="match status" value="1"/>
</dbReference>
<name>A0A512NBR7_9HYPH</name>
<dbReference type="Pfam" id="PF03061">
    <property type="entry name" value="4HBT"/>
    <property type="match status" value="1"/>
</dbReference>
<comment type="caution">
    <text evidence="3">The sequence shown here is derived from an EMBL/GenBank/DDBJ whole genome shotgun (WGS) entry which is preliminary data.</text>
</comment>
<dbReference type="InterPro" id="IPR003736">
    <property type="entry name" value="PAAI_dom"/>
</dbReference>
<dbReference type="NCBIfam" id="TIGR00369">
    <property type="entry name" value="unchar_dom_1"/>
    <property type="match status" value="1"/>
</dbReference>
<dbReference type="Proteomes" id="UP000321058">
    <property type="component" value="Unassembled WGS sequence"/>
</dbReference>
<dbReference type="InterPro" id="IPR006683">
    <property type="entry name" value="Thioestr_dom"/>
</dbReference>
<gene>
    <name evidence="3" type="primary">paaI</name>
    <name evidence="3" type="ORF">RSO01_35410</name>
</gene>
<proteinExistence type="predicted"/>
<dbReference type="AlphaFoldDB" id="A0A512NBR7"/>
<evidence type="ECO:0000313" key="4">
    <source>
        <dbReference type="Proteomes" id="UP000321058"/>
    </source>
</evidence>
<dbReference type="RefSeq" id="WP_170303151.1">
    <property type="nucleotide sequence ID" value="NZ_BKAJ01000065.1"/>
</dbReference>
<keyword evidence="1" id="KW-0378">Hydrolase</keyword>
<evidence type="ECO:0000259" key="2">
    <source>
        <dbReference type="Pfam" id="PF03061"/>
    </source>
</evidence>
<feature type="domain" description="Thioesterase" evidence="2">
    <location>
        <begin position="53"/>
        <end position="127"/>
    </location>
</feature>
<organism evidence="3 4">
    <name type="scientific">Reyranella soli</name>
    <dbReference type="NCBI Taxonomy" id="1230389"/>
    <lineage>
        <taxon>Bacteria</taxon>
        <taxon>Pseudomonadati</taxon>
        <taxon>Pseudomonadota</taxon>
        <taxon>Alphaproteobacteria</taxon>
        <taxon>Hyphomicrobiales</taxon>
        <taxon>Reyranellaceae</taxon>
        <taxon>Reyranella</taxon>
    </lineage>
</organism>
<dbReference type="InterPro" id="IPR052723">
    <property type="entry name" value="Acyl-CoA_thioesterase_PaaI"/>
</dbReference>
<sequence>MKDGKQQPAAIDVFALAARDNFARSLGIEIVEASLGRAVSRVRLEERHINFIGVAHGGLVFTLADAAMGYASNSQGILSPSIDSHILYSLPARAGDVLTATAVEIARTSRLSNYRIDVARGDGKLVAAMTGTTYITGKPVEV</sequence>
<evidence type="ECO:0000313" key="3">
    <source>
        <dbReference type="EMBL" id="GEP56375.1"/>
    </source>
</evidence>
<dbReference type="CDD" id="cd03443">
    <property type="entry name" value="PaaI_thioesterase"/>
    <property type="match status" value="1"/>
</dbReference>
<keyword evidence="4" id="KW-1185">Reference proteome</keyword>
<accession>A0A512NBR7</accession>
<reference evidence="3 4" key="1">
    <citation type="submission" date="2019-07" db="EMBL/GenBank/DDBJ databases">
        <title>Whole genome shotgun sequence of Reyranella soli NBRC 108950.</title>
        <authorList>
            <person name="Hosoyama A."/>
            <person name="Uohara A."/>
            <person name="Ohji S."/>
            <person name="Ichikawa N."/>
        </authorList>
    </citation>
    <scope>NUCLEOTIDE SEQUENCE [LARGE SCALE GENOMIC DNA]</scope>
    <source>
        <strain evidence="3 4">NBRC 108950</strain>
    </source>
</reference>
<protein>
    <submittedName>
        <fullName evidence="3">Phenylacetic acid degradation protein PaaI</fullName>
    </submittedName>
</protein>
<dbReference type="InterPro" id="IPR029069">
    <property type="entry name" value="HotDog_dom_sf"/>
</dbReference>
<dbReference type="Gene3D" id="3.10.129.10">
    <property type="entry name" value="Hotdog Thioesterase"/>
    <property type="match status" value="1"/>
</dbReference>
<evidence type="ECO:0000256" key="1">
    <source>
        <dbReference type="ARBA" id="ARBA00022801"/>
    </source>
</evidence>
<dbReference type="GO" id="GO:0016289">
    <property type="term" value="F:acyl-CoA hydrolase activity"/>
    <property type="evidence" value="ECO:0007669"/>
    <property type="project" value="TreeGrafter"/>
</dbReference>
<dbReference type="EMBL" id="BKAJ01000065">
    <property type="protein sequence ID" value="GEP56375.1"/>
    <property type="molecule type" value="Genomic_DNA"/>
</dbReference>